<sequence length="555" mass="60117">MLDPVSNPAIILVSDQHLDVLEQQFWRYSREYDVRCVRTAMEAKHQAIDVLKGGGQVALFVLESRLADMEVYPAIAKIRESVPTARRVVVAHWENFRVDADALRHGQATGKYDAFLLMPRGIRDEEFHTAIIDLLNDWAATVAVPEVYSVRIVTPEQDVLTLQLRDYLDRVGAPCGVFHPDSDEGREVLGRHTGEPDAWPLVETFNSTVPFVPTSTRDLAVTLYGRPDDIEVDQVVDVVVVGAGPAGLAASVYAASEGLSTVTIESEAIGGQAGTSSMIRNYLGFPRGISGMRLAQRARNQAIRFGTRFFTGWPVLGLEPGRDGAPHVVRTEGGDVHARAVVIATGVTYRRIGIESIDTRIGYGVHYGAAMAASREMEGGDVIVVGGGNSAGQAAVHLSRFARSVTIMVRRPDLAATMSHYLVKEIGFNPRIEVLASSRIVEGGGAERLEWVDVEDVTTGEVHRRDVRGVFLLLGAEPHCDWLPDQVARDERGFVLTGRDVPGEAWAEGRPPANLATTVPGIFAAGDIRSGSMKRVASASGEGASVVSLVHSFLE</sequence>
<dbReference type="InterPro" id="IPR023753">
    <property type="entry name" value="FAD/NAD-binding_dom"/>
</dbReference>
<dbReference type="AlphaFoldDB" id="A0A2R7Z1J8"/>
<dbReference type="InterPro" id="IPR050097">
    <property type="entry name" value="Ferredoxin-NADP_redctase_2"/>
</dbReference>
<comment type="catalytic activity">
    <reaction evidence="3">
        <text>[thioredoxin]-dithiol + NADP(+) = [thioredoxin]-disulfide + NADPH + H(+)</text>
        <dbReference type="Rhea" id="RHEA:20345"/>
        <dbReference type="Rhea" id="RHEA-COMP:10698"/>
        <dbReference type="Rhea" id="RHEA-COMP:10700"/>
        <dbReference type="ChEBI" id="CHEBI:15378"/>
        <dbReference type="ChEBI" id="CHEBI:29950"/>
        <dbReference type="ChEBI" id="CHEBI:50058"/>
        <dbReference type="ChEBI" id="CHEBI:57783"/>
        <dbReference type="ChEBI" id="CHEBI:58349"/>
        <dbReference type="EC" id="1.8.1.9"/>
    </reaction>
</comment>
<evidence type="ECO:0000256" key="1">
    <source>
        <dbReference type="ARBA" id="ARBA00022630"/>
    </source>
</evidence>
<dbReference type="GO" id="GO:0004791">
    <property type="term" value="F:thioredoxin-disulfide reductase (NADPH) activity"/>
    <property type="evidence" value="ECO:0007669"/>
    <property type="project" value="UniProtKB-EC"/>
</dbReference>
<accession>A0A2R7Z1J8</accession>
<keyword evidence="2" id="KW-0560">Oxidoreductase</keyword>
<dbReference type="SUPFAM" id="SSF51905">
    <property type="entry name" value="FAD/NAD(P)-binding domain"/>
    <property type="match status" value="1"/>
</dbReference>
<name>A0A2R7Z1J8_9ACTN</name>
<evidence type="ECO:0000256" key="3">
    <source>
        <dbReference type="ARBA" id="ARBA00048132"/>
    </source>
</evidence>
<organism evidence="5 6">
    <name type="scientific">Nocardioides currus</name>
    <dbReference type="NCBI Taxonomy" id="2133958"/>
    <lineage>
        <taxon>Bacteria</taxon>
        <taxon>Bacillati</taxon>
        <taxon>Actinomycetota</taxon>
        <taxon>Actinomycetes</taxon>
        <taxon>Propionibacteriales</taxon>
        <taxon>Nocardioidaceae</taxon>
        <taxon>Nocardioides</taxon>
    </lineage>
</organism>
<dbReference type="Gene3D" id="3.50.50.60">
    <property type="entry name" value="FAD/NAD(P)-binding domain"/>
    <property type="match status" value="2"/>
</dbReference>
<dbReference type="PANTHER" id="PTHR48105">
    <property type="entry name" value="THIOREDOXIN REDUCTASE 1-RELATED-RELATED"/>
    <property type="match status" value="1"/>
</dbReference>
<dbReference type="InterPro" id="IPR036188">
    <property type="entry name" value="FAD/NAD-bd_sf"/>
</dbReference>
<dbReference type="EMBL" id="PYXZ01000002">
    <property type="protein sequence ID" value="PUA82126.1"/>
    <property type="molecule type" value="Genomic_DNA"/>
</dbReference>
<dbReference type="OrthoDB" id="109585at2"/>
<dbReference type="PRINTS" id="PR00368">
    <property type="entry name" value="FADPNR"/>
</dbReference>
<keyword evidence="1" id="KW-0285">Flavoprotein</keyword>
<reference evidence="5 6" key="1">
    <citation type="submission" date="2018-03" db="EMBL/GenBank/DDBJ databases">
        <authorList>
            <person name="Keele B.F."/>
        </authorList>
    </citation>
    <scope>NUCLEOTIDE SEQUENCE [LARGE SCALE GENOMIC DNA]</scope>
    <source>
        <strain evidence="5 6">IB-3</strain>
    </source>
</reference>
<dbReference type="Pfam" id="PF07992">
    <property type="entry name" value="Pyr_redox_2"/>
    <property type="match status" value="1"/>
</dbReference>
<dbReference type="PRINTS" id="PR00469">
    <property type="entry name" value="PNDRDTASEII"/>
</dbReference>
<evidence type="ECO:0000256" key="2">
    <source>
        <dbReference type="ARBA" id="ARBA00023002"/>
    </source>
</evidence>
<keyword evidence="6" id="KW-1185">Reference proteome</keyword>
<gene>
    <name evidence="5" type="ORF">C7S10_06480</name>
</gene>
<evidence type="ECO:0000313" key="5">
    <source>
        <dbReference type="EMBL" id="PUA82126.1"/>
    </source>
</evidence>
<dbReference type="Proteomes" id="UP000244867">
    <property type="component" value="Unassembled WGS sequence"/>
</dbReference>
<evidence type="ECO:0000313" key="6">
    <source>
        <dbReference type="Proteomes" id="UP000244867"/>
    </source>
</evidence>
<feature type="domain" description="FAD/NAD(P)-binding" evidence="4">
    <location>
        <begin position="237"/>
        <end position="543"/>
    </location>
</feature>
<proteinExistence type="predicted"/>
<comment type="caution">
    <text evidence="5">The sequence shown here is derived from an EMBL/GenBank/DDBJ whole genome shotgun (WGS) entry which is preliminary data.</text>
</comment>
<evidence type="ECO:0000259" key="4">
    <source>
        <dbReference type="Pfam" id="PF07992"/>
    </source>
</evidence>
<protein>
    <submittedName>
        <fullName evidence="5">Response regulator</fullName>
    </submittedName>
</protein>